<dbReference type="OrthoDB" id="142231at2157"/>
<evidence type="ECO:0000256" key="1">
    <source>
        <dbReference type="ARBA" id="ARBA00022908"/>
    </source>
</evidence>
<dbReference type="AlphaFoldDB" id="A0A2A2FGM8"/>
<dbReference type="InterPro" id="IPR013762">
    <property type="entry name" value="Integrase-like_cat_sf"/>
</dbReference>
<dbReference type="Pfam" id="PF00589">
    <property type="entry name" value="Phage_integrase"/>
    <property type="match status" value="1"/>
</dbReference>
<sequence>MSESTDSQTQDPKARVWLKPEQIDAMRNATVENSADYLATRNDALIALLADTGLRVGEAVAVDVDMIDFEDGVLMLPADIQKDYPNDNSPDYTEIELAGETVRTLRTYLSNRWKESDALFPSRQSDRMTTESVRNVVRDAATDADIEPYTLEGLGDPTDVSPHALRHSVAYRMMNRENGNTLYDVRNRLRHRSIQTTERVYDHLDRV</sequence>
<evidence type="ECO:0000256" key="2">
    <source>
        <dbReference type="ARBA" id="ARBA00023125"/>
    </source>
</evidence>
<dbReference type="GO" id="GO:0003677">
    <property type="term" value="F:DNA binding"/>
    <property type="evidence" value="ECO:0007669"/>
    <property type="project" value="UniProtKB-KW"/>
</dbReference>
<dbReference type="PANTHER" id="PTHR30349">
    <property type="entry name" value="PHAGE INTEGRASE-RELATED"/>
    <property type="match status" value="1"/>
</dbReference>
<dbReference type="RefSeq" id="WP_095637059.1">
    <property type="nucleotide sequence ID" value="NZ_NSKC01000004.1"/>
</dbReference>
<dbReference type="SUPFAM" id="SSF56349">
    <property type="entry name" value="DNA breaking-rejoining enzymes"/>
    <property type="match status" value="1"/>
</dbReference>
<dbReference type="InterPro" id="IPR050090">
    <property type="entry name" value="Tyrosine_recombinase_XerCD"/>
</dbReference>
<evidence type="ECO:0000313" key="6">
    <source>
        <dbReference type="Proteomes" id="UP000218083"/>
    </source>
</evidence>
<dbReference type="GO" id="GO:0015074">
    <property type="term" value="P:DNA integration"/>
    <property type="evidence" value="ECO:0007669"/>
    <property type="project" value="UniProtKB-KW"/>
</dbReference>
<name>A0A2A2FGM8_9EURY</name>
<dbReference type="CDD" id="cd00397">
    <property type="entry name" value="DNA_BRE_C"/>
    <property type="match status" value="1"/>
</dbReference>
<dbReference type="InterPro" id="IPR011010">
    <property type="entry name" value="DNA_brk_join_enz"/>
</dbReference>
<keyword evidence="3" id="KW-0233">DNA recombination</keyword>
<dbReference type="PANTHER" id="PTHR30349:SF41">
    <property type="entry name" value="INTEGRASE_RECOMBINASE PROTEIN MJ0367-RELATED"/>
    <property type="match status" value="1"/>
</dbReference>
<proteinExistence type="predicted"/>
<dbReference type="InterPro" id="IPR002104">
    <property type="entry name" value="Integrase_catalytic"/>
</dbReference>
<dbReference type="Gene3D" id="1.10.443.10">
    <property type="entry name" value="Intergrase catalytic core"/>
    <property type="match status" value="1"/>
</dbReference>
<accession>A0A2A2FGM8</accession>
<dbReference type="PROSITE" id="PS51898">
    <property type="entry name" value="TYR_RECOMBINASE"/>
    <property type="match status" value="1"/>
</dbReference>
<evidence type="ECO:0000259" key="4">
    <source>
        <dbReference type="PROSITE" id="PS51898"/>
    </source>
</evidence>
<evidence type="ECO:0000256" key="3">
    <source>
        <dbReference type="ARBA" id="ARBA00023172"/>
    </source>
</evidence>
<evidence type="ECO:0000313" key="5">
    <source>
        <dbReference type="EMBL" id="PAU83802.1"/>
    </source>
</evidence>
<keyword evidence="6" id="KW-1185">Reference proteome</keyword>
<dbReference type="EMBL" id="NSKC01000004">
    <property type="protein sequence ID" value="PAU83802.1"/>
    <property type="molecule type" value="Genomic_DNA"/>
</dbReference>
<dbReference type="GO" id="GO:0006310">
    <property type="term" value="P:DNA recombination"/>
    <property type="evidence" value="ECO:0007669"/>
    <property type="project" value="UniProtKB-KW"/>
</dbReference>
<protein>
    <submittedName>
        <fullName evidence="5">Integrase</fullName>
    </submittedName>
</protein>
<gene>
    <name evidence="5" type="ORF">CK500_08395</name>
</gene>
<reference evidence="5 6" key="1">
    <citation type="submission" date="2017-08" db="EMBL/GenBank/DDBJ databases">
        <title>The strain WRN001 was isolated from Binhai saline alkaline soil, Tianjin, China.</title>
        <authorList>
            <person name="Liu D."/>
            <person name="Zhang G."/>
        </authorList>
    </citation>
    <scope>NUCLEOTIDE SEQUENCE [LARGE SCALE GENOMIC DNA]</scope>
    <source>
        <strain evidence="5 6">WN019</strain>
    </source>
</reference>
<dbReference type="Proteomes" id="UP000218083">
    <property type="component" value="Unassembled WGS sequence"/>
</dbReference>
<comment type="caution">
    <text evidence="5">The sequence shown here is derived from an EMBL/GenBank/DDBJ whole genome shotgun (WGS) entry which is preliminary data.</text>
</comment>
<organism evidence="5 6">
    <name type="scientific">Halorubrum salipaludis</name>
    <dbReference type="NCBI Taxonomy" id="2032630"/>
    <lineage>
        <taxon>Archaea</taxon>
        <taxon>Methanobacteriati</taxon>
        <taxon>Methanobacteriota</taxon>
        <taxon>Stenosarchaea group</taxon>
        <taxon>Halobacteria</taxon>
        <taxon>Halobacteriales</taxon>
        <taxon>Haloferacaceae</taxon>
        <taxon>Halorubrum</taxon>
    </lineage>
</organism>
<feature type="domain" description="Tyr recombinase" evidence="4">
    <location>
        <begin position="13"/>
        <end position="207"/>
    </location>
</feature>
<keyword evidence="2" id="KW-0238">DNA-binding</keyword>
<keyword evidence="1" id="KW-0229">DNA integration</keyword>